<organism evidence="2">
    <name type="scientific">Arabidopsis lyrata subsp. lyrata</name>
    <name type="common">Lyre-leaved rock-cress</name>
    <dbReference type="NCBI Taxonomy" id="81972"/>
    <lineage>
        <taxon>Eukaryota</taxon>
        <taxon>Viridiplantae</taxon>
        <taxon>Streptophyta</taxon>
        <taxon>Embryophyta</taxon>
        <taxon>Tracheophyta</taxon>
        <taxon>Spermatophyta</taxon>
        <taxon>Magnoliopsida</taxon>
        <taxon>eudicotyledons</taxon>
        <taxon>Gunneridae</taxon>
        <taxon>Pentapetalae</taxon>
        <taxon>rosids</taxon>
        <taxon>malvids</taxon>
        <taxon>Brassicales</taxon>
        <taxon>Brassicaceae</taxon>
        <taxon>Camelineae</taxon>
        <taxon>Arabidopsis</taxon>
    </lineage>
</organism>
<dbReference type="eggNOG" id="ENOG502RI50">
    <property type="taxonomic scope" value="Eukaryota"/>
</dbReference>
<reference evidence="2" key="1">
    <citation type="journal article" date="2011" name="Nat. Genet.">
        <title>The Arabidopsis lyrata genome sequence and the basis of rapid genome size change.</title>
        <authorList>
            <person name="Hu T.T."/>
            <person name="Pattyn P."/>
            <person name="Bakker E.G."/>
            <person name="Cao J."/>
            <person name="Cheng J.-F."/>
            <person name="Clark R.M."/>
            <person name="Fahlgren N."/>
            <person name="Fawcett J.A."/>
            <person name="Grimwood J."/>
            <person name="Gundlach H."/>
            <person name="Haberer G."/>
            <person name="Hollister J.D."/>
            <person name="Ossowski S."/>
            <person name="Ottilar R.P."/>
            <person name="Salamov A.A."/>
            <person name="Schneeberger K."/>
            <person name="Spannagl M."/>
            <person name="Wang X."/>
            <person name="Yang L."/>
            <person name="Nasrallah M.E."/>
            <person name="Bergelson J."/>
            <person name="Carrington J.C."/>
            <person name="Gaut B.S."/>
            <person name="Schmutz J."/>
            <person name="Mayer K.F.X."/>
            <person name="Van de Peer Y."/>
            <person name="Grigoriev I.V."/>
            <person name="Nordborg M."/>
            <person name="Weigel D."/>
            <person name="Guo Y.-L."/>
        </authorList>
    </citation>
    <scope>NUCLEOTIDE SEQUENCE [LARGE SCALE GENOMIC DNA]</scope>
    <source>
        <strain evidence="2">cv. MN47</strain>
    </source>
</reference>
<keyword evidence="2" id="KW-1185">Reference proteome</keyword>
<dbReference type="Proteomes" id="UP000008694">
    <property type="component" value="Unassembled WGS sequence"/>
</dbReference>
<dbReference type="AlphaFoldDB" id="D7M760"/>
<dbReference type="PANTHER" id="PTHR33103">
    <property type="entry name" value="OS01G0153900 PROTEIN"/>
    <property type="match status" value="1"/>
</dbReference>
<accession>D7M760</accession>
<evidence type="ECO:0008006" key="3">
    <source>
        <dbReference type="Google" id="ProtNLM"/>
    </source>
</evidence>
<dbReference type="InterPro" id="IPR007750">
    <property type="entry name" value="DUF674"/>
</dbReference>
<dbReference type="KEGG" id="aly:9309097"/>
<evidence type="ECO:0000313" key="1">
    <source>
        <dbReference type="EMBL" id="EFH49288.1"/>
    </source>
</evidence>
<sequence>MAQSSTEPKVSLRLIIDEKKNKVVLAEAGKDFVQVLFSFLTLPMGTIVRLLGKHQVSEPVTVGCISNLYTSVVDMKIDDFETEACKQMLLYPRNYVREAQCRKFKLNINPTENFKCFGCSSFPSCSMCSNFNTSRCRCGKLMTREIDLLEDEEVIVGIMQNDLRGVFIRDRSSFIITDDLKLTVDSTSSLLQTLKALGFSDVSKLRERVLDIGLKEVLTLLRCVFSSSSPLTDTFLKNQSLHKVRKIYKRLSPCLEKNGDEAEQDKVITFDAIVRKQDMRILYVECREDFVDLLLTFLAIPLESIWEVSGNHISLGCVGNLSRSFKDLSDNERTQVSNPKFVLPYYYSCQNQLLNIITFKPQFYVTINRDISRPLCCVTTKPTFIQVSFIDPKYNGHHSVSTEGSGGFMKRDSKFTVSDDLVIAPKNTTSTFWALKKLQIHTNDIEVQKVSISKAHALNLLRASVVTSSALSSAFGNLIVKKPKEENVSWNPVSKKLKVET</sequence>
<protein>
    <recommendedName>
        <fullName evidence="3">DUF674 family protein</fullName>
    </recommendedName>
</protein>
<dbReference type="HOGENOM" id="CLU_030757_1_1_1"/>
<dbReference type="OrthoDB" id="1277335at2759"/>
<evidence type="ECO:0000313" key="2">
    <source>
        <dbReference type="Proteomes" id="UP000008694"/>
    </source>
</evidence>
<dbReference type="Gramene" id="scaffold_600108.1">
    <property type="protein sequence ID" value="scaffold_600108.1"/>
    <property type="gene ID" value="scaffold_600108.1"/>
</dbReference>
<name>D7M760_ARALL</name>
<dbReference type="PANTHER" id="PTHR33103:SF57">
    <property type="entry name" value="DUF674 FAMILY PROTEIN"/>
    <property type="match status" value="1"/>
</dbReference>
<gene>
    <name evidence="1" type="ORF">ARALYDRAFT_908051</name>
</gene>
<dbReference type="EMBL" id="GL348718">
    <property type="protein sequence ID" value="EFH49288.1"/>
    <property type="molecule type" value="Genomic_DNA"/>
</dbReference>
<dbReference type="Pfam" id="PF05056">
    <property type="entry name" value="DUF674"/>
    <property type="match status" value="1"/>
</dbReference>
<proteinExistence type="predicted"/>